<dbReference type="InterPro" id="IPR013154">
    <property type="entry name" value="ADH-like_N"/>
</dbReference>
<reference evidence="15 16" key="1">
    <citation type="submission" date="2015-05" db="EMBL/GenBank/DDBJ databases">
        <title>Distinctive expansion of gene families associated with plant cell wall degradation and secondary metabolism in the genomes of grapevine trunk pathogens.</title>
        <authorList>
            <person name="Lawrence D.P."/>
            <person name="Travadon R."/>
            <person name="Rolshausen P.E."/>
            <person name="Baumgartner K."/>
        </authorList>
    </citation>
    <scope>NUCLEOTIDE SEQUENCE [LARGE SCALE GENOMIC DNA]</scope>
    <source>
        <strain evidence="15">UCRPC4</strain>
    </source>
</reference>
<dbReference type="PANTHER" id="PTHR43981:SF2">
    <property type="entry name" value="ENOYL-[ACYL-CARRIER-PROTEIN] REDUCTASE, MITOCHONDRIAL"/>
    <property type="match status" value="1"/>
</dbReference>
<comment type="similarity">
    <text evidence="2">Belongs to the zinc-containing alcohol dehydrogenase family. Quinone oxidoreductase subfamily.</text>
</comment>
<dbReference type="CDD" id="cd08290">
    <property type="entry name" value="ETR"/>
    <property type="match status" value="1"/>
</dbReference>
<dbReference type="SUPFAM" id="SSF51735">
    <property type="entry name" value="NAD(P)-binding Rossmann-fold domains"/>
    <property type="match status" value="1"/>
</dbReference>
<dbReference type="Gene3D" id="3.40.50.720">
    <property type="entry name" value="NAD(P)-binding Rossmann-like Domain"/>
    <property type="match status" value="1"/>
</dbReference>
<evidence type="ECO:0000256" key="3">
    <source>
        <dbReference type="ARBA" id="ARBA00022516"/>
    </source>
</evidence>
<evidence type="ECO:0000313" key="16">
    <source>
        <dbReference type="Proteomes" id="UP000053317"/>
    </source>
</evidence>
<feature type="coiled-coil region" evidence="13">
    <location>
        <begin position="237"/>
        <end position="264"/>
    </location>
</feature>
<dbReference type="Proteomes" id="UP000053317">
    <property type="component" value="Unassembled WGS sequence"/>
</dbReference>
<dbReference type="SMART" id="SM00829">
    <property type="entry name" value="PKS_ER"/>
    <property type="match status" value="1"/>
</dbReference>
<dbReference type="GO" id="GO:0005739">
    <property type="term" value="C:mitochondrion"/>
    <property type="evidence" value="ECO:0007669"/>
    <property type="project" value="UniProtKB-SubCell"/>
</dbReference>
<keyword evidence="4" id="KW-0276">Fatty acid metabolism</keyword>
<evidence type="ECO:0000313" key="15">
    <source>
        <dbReference type="EMBL" id="KKY19794.1"/>
    </source>
</evidence>
<dbReference type="Pfam" id="PF00107">
    <property type="entry name" value="ADH_zinc_N"/>
    <property type="match status" value="1"/>
</dbReference>
<dbReference type="OrthoDB" id="7482721at2759"/>
<keyword evidence="8" id="KW-0443">Lipid metabolism</keyword>
<feature type="domain" description="Enoyl reductase (ER)" evidence="14">
    <location>
        <begin position="65"/>
        <end position="404"/>
    </location>
</feature>
<keyword evidence="9" id="KW-0496">Mitochondrion</keyword>
<evidence type="ECO:0000256" key="2">
    <source>
        <dbReference type="ARBA" id="ARBA00010371"/>
    </source>
</evidence>
<dbReference type="InterPro" id="IPR013149">
    <property type="entry name" value="ADH-like_C"/>
</dbReference>
<comment type="subcellular location">
    <subcellularLocation>
        <location evidence="1">Mitochondrion</location>
    </subcellularLocation>
</comment>
<evidence type="ECO:0000256" key="10">
    <source>
        <dbReference type="ARBA" id="ARBA00023160"/>
    </source>
</evidence>
<evidence type="ECO:0000256" key="12">
    <source>
        <dbReference type="ARBA" id="ARBA00048843"/>
    </source>
</evidence>
<keyword evidence="13" id="KW-0175">Coiled coil</keyword>
<dbReference type="EC" id="1.3.1.104" evidence="11"/>
<dbReference type="GO" id="GO:0009060">
    <property type="term" value="P:aerobic respiration"/>
    <property type="evidence" value="ECO:0007669"/>
    <property type="project" value="EnsemblFungi"/>
</dbReference>
<reference evidence="15 16" key="2">
    <citation type="submission" date="2015-05" db="EMBL/GenBank/DDBJ databases">
        <authorList>
            <person name="Morales-Cruz A."/>
            <person name="Amrine K.C."/>
            <person name="Cantu D."/>
        </authorList>
    </citation>
    <scope>NUCLEOTIDE SEQUENCE [LARGE SCALE GENOMIC DNA]</scope>
    <source>
        <strain evidence="15">UCRPC4</strain>
    </source>
</reference>
<accession>A0A0G2EBC2</accession>
<comment type="catalytic activity">
    <reaction evidence="12">
        <text>a 2,3-saturated acyl-[ACP] + NADP(+) = a (2E)-enoyl-[ACP] + NADPH + H(+)</text>
        <dbReference type="Rhea" id="RHEA:22564"/>
        <dbReference type="Rhea" id="RHEA-COMP:9925"/>
        <dbReference type="Rhea" id="RHEA-COMP:9926"/>
        <dbReference type="ChEBI" id="CHEBI:15378"/>
        <dbReference type="ChEBI" id="CHEBI:57783"/>
        <dbReference type="ChEBI" id="CHEBI:58349"/>
        <dbReference type="ChEBI" id="CHEBI:78784"/>
        <dbReference type="ChEBI" id="CHEBI:78785"/>
        <dbReference type="EC" id="1.3.1.104"/>
    </reaction>
</comment>
<keyword evidence="6" id="KW-0809">Transit peptide</keyword>
<name>A0A0G2EBC2_PHACM</name>
<dbReference type="PANTHER" id="PTHR43981">
    <property type="entry name" value="ENOYL-[ACYL-CARRIER-PROTEIN] REDUCTASE, MITOCHONDRIAL"/>
    <property type="match status" value="1"/>
</dbReference>
<dbReference type="InterPro" id="IPR051034">
    <property type="entry name" value="Mito_Enoyl-ACP_Reductase"/>
</dbReference>
<comment type="caution">
    <text evidence="15">The sequence shown here is derived from an EMBL/GenBank/DDBJ whole genome shotgun (WGS) entry which is preliminary data.</text>
</comment>
<dbReference type="InterPro" id="IPR020843">
    <property type="entry name" value="ER"/>
</dbReference>
<dbReference type="InterPro" id="IPR011032">
    <property type="entry name" value="GroES-like_sf"/>
</dbReference>
<evidence type="ECO:0000256" key="11">
    <source>
        <dbReference type="ARBA" id="ARBA00038963"/>
    </source>
</evidence>
<dbReference type="SUPFAM" id="SSF50129">
    <property type="entry name" value="GroES-like"/>
    <property type="match status" value="1"/>
</dbReference>
<gene>
    <name evidence="15" type="ORF">UCRPC4_g04401</name>
</gene>
<evidence type="ECO:0000256" key="5">
    <source>
        <dbReference type="ARBA" id="ARBA00022857"/>
    </source>
</evidence>
<evidence type="ECO:0000256" key="6">
    <source>
        <dbReference type="ARBA" id="ARBA00022946"/>
    </source>
</evidence>
<dbReference type="FunFam" id="3.40.50.720:FF:000112">
    <property type="entry name" value="Enoyl-[acyl-carrier-protein] reductase 1, mitochondrial"/>
    <property type="match status" value="1"/>
</dbReference>
<dbReference type="InterPro" id="IPR036291">
    <property type="entry name" value="NAD(P)-bd_dom_sf"/>
</dbReference>
<keyword evidence="3" id="KW-0444">Lipid biosynthesis</keyword>
<dbReference type="Pfam" id="PF08240">
    <property type="entry name" value="ADH_N"/>
    <property type="match status" value="1"/>
</dbReference>
<evidence type="ECO:0000256" key="8">
    <source>
        <dbReference type="ARBA" id="ARBA00023098"/>
    </source>
</evidence>
<keyword evidence="5" id="KW-0521">NADP</keyword>
<keyword evidence="10" id="KW-0275">Fatty acid biosynthesis</keyword>
<evidence type="ECO:0000256" key="1">
    <source>
        <dbReference type="ARBA" id="ARBA00004173"/>
    </source>
</evidence>
<dbReference type="GO" id="GO:0006633">
    <property type="term" value="P:fatty acid biosynthetic process"/>
    <property type="evidence" value="ECO:0007669"/>
    <property type="project" value="UniProtKB-KW"/>
</dbReference>
<evidence type="ECO:0000259" key="14">
    <source>
        <dbReference type="SMART" id="SM00829"/>
    </source>
</evidence>
<evidence type="ECO:0000256" key="7">
    <source>
        <dbReference type="ARBA" id="ARBA00023002"/>
    </source>
</evidence>
<protein>
    <recommendedName>
        <fullName evidence="11">enoyl-[acyl-carrier-protein] reductase</fullName>
        <ecNumber evidence="11">1.3.1.104</ecNumber>
    </recommendedName>
</protein>
<sequence>MSLIFESNVTASLAKGLPKQLCRRSVFSGTRQNSAGRIGCQKRLISAYGYTQAKALVYSSHGEPKDVLSLHGHSLSPPSGTSITLRMLTAPINPADINQIQGTYPSKPPMTSALGTNPPAAVGGNEGVAEVIGTGAGATTVAKGDWVIMKSTGMGTWRTHMQVDESQILKIDDKNGLTPLQVGTVSVNPCTAYRMLKDYADWSWGSGEWFIQNAANSGVGRAAIQLGKEWGLKSINVVRKREGYEELKQELEELGATKVVSEEELLGREFRDMVKEWTNGGREPIKLGLNAVGGKNATSIAKILSPESRLVTYGGMSRQPVMLPTSLLIFKNIGFDGFWVSKWSDRNPVEKKQTVEDVLRMTRQGRLKDIPVVETKWDWDTTNEELKDSVQGTLEGFRKGKGVFVFGET</sequence>
<dbReference type="GO" id="GO:0141148">
    <property type="term" value="F:enoyl-[acyl-carrier-protein] reductase (NADPH) activity"/>
    <property type="evidence" value="ECO:0007669"/>
    <property type="project" value="UniProtKB-EC"/>
</dbReference>
<evidence type="ECO:0000256" key="4">
    <source>
        <dbReference type="ARBA" id="ARBA00022832"/>
    </source>
</evidence>
<proteinExistence type="inferred from homology"/>
<keyword evidence="16" id="KW-1185">Reference proteome</keyword>
<organism evidence="15 16">
    <name type="scientific">Phaeomoniella chlamydospora</name>
    <name type="common">Phaeoacremonium chlamydosporum</name>
    <dbReference type="NCBI Taxonomy" id="158046"/>
    <lineage>
        <taxon>Eukaryota</taxon>
        <taxon>Fungi</taxon>
        <taxon>Dikarya</taxon>
        <taxon>Ascomycota</taxon>
        <taxon>Pezizomycotina</taxon>
        <taxon>Eurotiomycetes</taxon>
        <taxon>Chaetothyriomycetidae</taxon>
        <taxon>Phaeomoniellales</taxon>
        <taxon>Phaeomoniellaceae</taxon>
        <taxon>Phaeomoniella</taxon>
    </lineage>
</organism>
<dbReference type="EMBL" id="LCWF01000105">
    <property type="protein sequence ID" value="KKY19794.1"/>
    <property type="molecule type" value="Genomic_DNA"/>
</dbReference>
<dbReference type="Gene3D" id="3.90.180.10">
    <property type="entry name" value="Medium-chain alcohol dehydrogenases, catalytic domain"/>
    <property type="match status" value="1"/>
</dbReference>
<dbReference type="AlphaFoldDB" id="A0A0G2EBC2"/>
<keyword evidence="7" id="KW-0560">Oxidoreductase</keyword>
<evidence type="ECO:0000256" key="9">
    <source>
        <dbReference type="ARBA" id="ARBA00023128"/>
    </source>
</evidence>
<evidence type="ECO:0000256" key="13">
    <source>
        <dbReference type="SAM" id="Coils"/>
    </source>
</evidence>